<name>A0A917C4I0_9PROT</name>
<organism evidence="2 3">
    <name type="scientific">Terasakiella brassicae</name>
    <dbReference type="NCBI Taxonomy" id="1634917"/>
    <lineage>
        <taxon>Bacteria</taxon>
        <taxon>Pseudomonadati</taxon>
        <taxon>Pseudomonadota</taxon>
        <taxon>Alphaproteobacteria</taxon>
        <taxon>Rhodospirillales</taxon>
        <taxon>Terasakiellaceae</taxon>
        <taxon>Terasakiella</taxon>
    </lineage>
</organism>
<feature type="signal peptide" evidence="1">
    <location>
        <begin position="1"/>
        <end position="23"/>
    </location>
</feature>
<evidence type="ECO:0000256" key="1">
    <source>
        <dbReference type="SAM" id="SignalP"/>
    </source>
</evidence>
<sequence length="245" mass="27210">MDSDMLYFVALLLSVVAAQSTYAADDIRDYAEFQAFHAEKTIQAIDLALLDASELIERNPEAEELVLHTTLAKYVERTPGLRAIISTNRTGQLKIDSFTYPAKDIDLSDREYVKTVLNAEERDLYIGSPLVGRSSGAAFVPFARALLDSDKKALGAIAGIIHPGFLIKQDALCPQCIVSLFNDRNEVLVSYPSNTHYPGDFIEKINALNTNGELNGTINEHKIQTWVIILKKYNVRVSVSKFANK</sequence>
<accession>A0A917C4I0</accession>
<dbReference type="Gene3D" id="3.30.450.20">
    <property type="entry name" value="PAS domain"/>
    <property type="match status" value="1"/>
</dbReference>
<dbReference type="CDD" id="cd12914">
    <property type="entry name" value="PDC1_DGC_like"/>
    <property type="match status" value="1"/>
</dbReference>
<evidence type="ECO:0000313" key="3">
    <source>
        <dbReference type="Proteomes" id="UP000632498"/>
    </source>
</evidence>
<feature type="chain" id="PRO_5037180211" evidence="1">
    <location>
        <begin position="24"/>
        <end position="245"/>
    </location>
</feature>
<dbReference type="AlphaFoldDB" id="A0A917C4I0"/>
<evidence type="ECO:0000313" key="2">
    <source>
        <dbReference type="EMBL" id="GGF69684.1"/>
    </source>
</evidence>
<dbReference type="EMBL" id="BMHV01000018">
    <property type="protein sequence ID" value="GGF69684.1"/>
    <property type="molecule type" value="Genomic_DNA"/>
</dbReference>
<dbReference type="RefSeq" id="WP_188665669.1">
    <property type="nucleotide sequence ID" value="NZ_BMHV01000018.1"/>
</dbReference>
<keyword evidence="3" id="KW-1185">Reference proteome</keyword>
<dbReference type="Proteomes" id="UP000632498">
    <property type="component" value="Unassembled WGS sequence"/>
</dbReference>
<proteinExistence type="predicted"/>
<reference evidence="2" key="1">
    <citation type="journal article" date="2014" name="Int. J. Syst. Evol. Microbiol.">
        <title>Complete genome sequence of Corynebacterium casei LMG S-19264T (=DSM 44701T), isolated from a smear-ripened cheese.</title>
        <authorList>
            <consortium name="US DOE Joint Genome Institute (JGI-PGF)"/>
            <person name="Walter F."/>
            <person name="Albersmeier A."/>
            <person name="Kalinowski J."/>
            <person name="Ruckert C."/>
        </authorList>
    </citation>
    <scope>NUCLEOTIDE SEQUENCE</scope>
    <source>
        <strain evidence="2">CGMCC 1.15254</strain>
    </source>
</reference>
<reference evidence="2" key="2">
    <citation type="submission" date="2020-09" db="EMBL/GenBank/DDBJ databases">
        <authorList>
            <person name="Sun Q."/>
            <person name="Zhou Y."/>
        </authorList>
    </citation>
    <scope>NUCLEOTIDE SEQUENCE</scope>
    <source>
        <strain evidence="2">CGMCC 1.15254</strain>
    </source>
</reference>
<protein>
    <submittedName>
        <fullName evidence="2">Uncharacterized protein</fullName>
    </submittedName>
</protein>
<gene>
    <name evidence="2" type="ORF">GCM10011332_24750</name>
</gene>
<keyword evidence="1" id="KW-0732">Signal</keyword>
<comment type="caution">
    <text evidence="2">The sequence shown here is derived from an EMBL/GenBank/DDBJ whole genome shotgun (WGS) entry which is preliminary data.</text>
</comment>